<dbReference type="PANTHER" id="PTHR47926">
    <property type="entry name" value="PENTATRICOPEPTIDE REPEAT-CONTAINING PROTEIN"/>
    <property type="match status" value="1"/>
</dbReference>
<dbReference type="FunFam" id="1.25.40.10:FF:000474">
    <property type="entry name" value="Pentatricopeptide repeat protein PPR986-12"/>
    <property type="match status" value="1"/>
</dbReference>
<gene>
    <name evidence="4" type="ORF">SI8410_04005968</name>
</gene>
<dbReference type="OrthoDB" id="185373at2759"/>
<evidence type="ECO:0000256" key="2">
    <source>
        <dbReference type="PROSITE-ProRule" id="PRU00708"/>
    </source>
</evidence>
<evidence type="ECO:0000313" key="5">
    <source>
        <dbReference type="Proteomes" id="UP000663760"/>
    </source>
</evidence>
<dbReference type="InterPro" id="IPR046960">
    <property type="entry name" value="PPR_At4g14850-like_plant"/>
</dbReference>
<dbReference type="PROSITE" id="PS51375">
    <property type="entry name" value="PPR"/>
    <property type="match status" value="3"/>
</dbReference>
<dbReference type="InterPro" id="IPR046848">
    <property type="entry name" value="E_motif"/>
</dbReference>
<dbReference type="Proteomes" id="UP000663760">
    <property type="component" value="Chromosome 4"/>
</dbReference>
<feature type="repeat" description="PPR" evidence="2">
    <location>
        <begin position="127"/>
        <end position="162"/>
    </location>
</feature>
<dbReference type="Pfam" id="PF14432">
    <property type="entry name" value="DYW_deaminase"/>
    <property type="match status" value="1"/>
</dbReference>
<protein>
    <recommendedName>
        <fullName evidence="3">DYW domain-containing protein</fullName>
    </recommendedName>
</protein>
<dbReference type="GO" id="GO:0009451">
    <property type="term" value="P:RNA modification"/>
    <property type="evidence" value="ECO:0007669"/>
    <property type="project" value="InterPro"/>
</dbReference>
<dbReference type="GO" id="GO:0008270">
    <property type="term" value="F:zinc ion binding"/>
    <property type="evidence" value="ECO:0007669"/>
    <property type="project" value="InterPro"/>
</dbReference>
<dbReference type="InterPro" id="IPR032867">
    <property type="entry name" value="DYW_dom"/>
</dbReference>
<keyword evidence="1" id="KW-0677">Repeat</keyword>
<evidence type="ECO:0000313" key="4">
    <source>
        <dbReference type="EMBL" id="CAA7395307.1"/>
    </source>
</evidence>
<keyword evidence="5" id="KW-1185">Reference proteome</keyword>
<feature type="repeat" description="PPR" evidence="2">
    <location>
        <begin position="230"/>
        <end position="260"/>
    </location>
</feature>
<dbReference type="Pfam" id="PF01535">
    <property type="entry name" value="PPR"/>
    <property type="match status" value="4"/>
</dbReference>
<sequence>MSAFLVAPANALLRPPQFPSCSSARADVVASPVIPQTEEQRWRQLLVPLLAGCRDIPRLKQIHALVLRSSTTCIPSAASSARDFIFLYSRILHVAASDAADLHYATRVLNHLLLLDDSGAVHLPTASSFFWNTLIRAHARSSHHQHAAVDLYRRMLLDGRVPPDKYTFPFVLRACAYLFALPEGEQVHGHAVKLGLAPDVYVANSLVHFYATCGRLELACRIFDGMSNRSLVSWNVIIDGFVAGGRYEDALDLFREMQREFTPDTFSMQSLIGACEGLGALSLGMWAHAFMLRRCGGDVPGDVLVNNSLLDMYAKCGSLVLARQMFDRMPSRDVASWNAMILGFAMHGLAKESIQTFASMQEEDGVKPNEITFIGILSACNHGGLVSEGRTHFTSMASVYGVGPRIEHYGCMVDLLARAGLVDEALDLVSTMPCKPDAVIWRSLLDACWKSKAGVEVGESMARRVFEMEEEESLTSGAFVLLSRIYASANRWNEVGLVRKLMSEQGIRKVPGCSSIEVGGAVHEFLAGDTRHPQSEKIYAMLRVMEERVGLVGYAADLSQAPMVAEHDDERRRSLRLHSERLAIAFGLISARQPGASIRIFKNLRVCRDCHEMTKLVTLAFGVEIIVRDRTRFHHFKDGLCSCADYW</sequence>
<reference evidence="4" key="1">
    <citation type="submission" date="2020-02" db="EMBL/GenBank/DDBJ databases">
        <authorList>
            <person name="Scholz U."/>
            <person name="Mascher M."/>
            <person name="Fiebig A."/>
        </authorList>
    </citation>
    <scope>NUCLEOTIDE SEQUENCE</scope>
</reference>
<accession>A0A7I8KBX7</accession>
<dbReference type="InterPro" id="IPR002885">
    <property type="entry name" value="PPR_rpt"/>
</dbReference>
<dbReference type="NCBIfam" id="TIGR00756">
    <property type="entry name" value="PPR"/>
    <property type="match status" value="4"/>
</dbReference>
<dbReference type="AlphaFoldDB" id="A0A7I8KBX7"/>
<proteinExistence type="predicted"/>
<name>A0A7I8KBX7_SPIIN</name>
<evidence type="ECO:0000259" key="3">
    <source>
        <dbReference type="Pfam" id="PF14432"/>
    </source>
</evidence>
<dbReference type="Pfam" id="PF20431">
    <property type="entry name" value="E_motif"/>
    <property type="match status" value="1"/>
</dbReference>
<dbReference type="FunFam" id="1.25.40.10:FF:000427">
    <property type="entry name" value="Pentatricopeptide repeat-containing protein chloroplastic"/>
    <property type="match status" value="1"/>
</dbReference>
<dbReference type="Pfam" id="PF13041">
    <property type="entry name" value="PPR_2"/>
    <property type="match status" value="1"/>
</dbReference>
<dbReference type="PANTHER" id="PTHR47926:SF508">
    <property type="entry name" value="PENTATRICOPEPTIDE REPEAT-CONTAINING PROTEIN"/>
    <property type="match status" value="1"/>
</dbReference>
<feature type="domain" description="DYW" evidence="3">
    <location>
        <begin position="553"/>
        <end position="647"/>
    </location>
</feature>
<organism evidence="4 5">
    <name type="scientific">Spirodela intermedia</name>
    <name type="common">Intermediate duckweed</name>
    <dbReference type="NCBI Taxonomy" id="51605"/>
    <lineage>
        <taxon>Eukaryota</taxon>
        <taxon>Viridiplantae</taxon>
        <taxon>Streptophyta</taxon>
        <taxon>Embryophyta</taxon>
        <taxon>Tracheophyta</taxon>
        <taxon>Spermatophyta</taxon>
        <taxon>Magnoliopsida</taxon>
        <taxon>Liliopsida</taxon>
        <taxon>Araceae</taxon>
        <taxon>Lemnoideae</taxon>
        <taxon>Spirodela</taxon>
    </lineage>
</organism>
<evidence type="ECO:0000256" key="1">
    <source>
        <dbReference type="ARBA" id="ARBA00022737"/>
    </source>
</evidence>
<feature type="repeat" description="PPR" evidence="2">
    <location>
        <begin position="333"/>
        <end position="368"/>
    </location>
</feature>
<dbReference type="EMBL" id="LR746267">
    <property type="protein sequence ID" value="CAA7395307.1"/>
    <property type="molecule type" value="Genomic_DNA"/>
</dbReference>
<dbReference type="GO" id="GO:0003723">
    <property type="term" value="F:RNA binding"/>
    <property type="evidence" value="ECO:0007669"/>
    <property type="project" value="InterPro"/>
</dbReference>
<dbReference type="InterPro" id="IPR011990">
    <property type="entry name" value="TPR-like_helical_dom_sf"/>
</dbReference>
<dbReference type="Gene3D" id="1.25.40.10">
    <property type="entry name" value="Tetratricopeptide repeat domain"/>
    <property type="match status" value="2"/>
</dbReference>